<dbReference type="SUPFAM" id="SSF53300">
    <property type="entry name" value="vWA-like"/>
    <property type="match status" value="1"/>
</dbReference>
<reference evidence="3" key="1">
    <citation type="submission" date="2022-11" db="EMBL/GenBank/DDBJ databases">
        <title>Biodiversity and phylogenetic relationships of bacteria.</title>
        <authorList>
            <person name="Machado R.A.R."/>
            <person name="Bhat A."/>
            <person name="Loulou A."/>
            <person name="Kallel S."/>
        </authorList>
    </citation>
    <scope>NUCLEOTIDE SEQUENCE</scope>
    <source>
        <strain evidence="3">K-TC2</strain>
    </source>
</reference>
<feature type="chain" id="PRO_5040729584" evidence="1">
    <location>
        <begin position="25"/>
        <end position="479"/>
    </location>
</feature>
<dbReference type="Gene3D" id="3.40.50.410">
    <property type="entry name" value="von Willebrand factor, type A domain"/>
    <property type="match status" value="1"/>
</dbReference>
<proteinExistence type="predicted"/>
<comment type="caution">
    <text evidence="3">The sequence shown here is derived from an EMBL/GenBank/DDBJ whole genome shotgun (WGS) entry which is preliminary data.</text>
</comment>
<feature type="domain" description="VWFA" evidence="2">
    <location>
        <begin position="26"/>
        <end position="205"/>
    </location>
</feature>
<dbReference type="InterPro" id="IPR036465">
    <property type="entry name" value="vWFA_dom_sf"/>
</dbReference>
<gene>
    <name evidence="3" type="ORF">OSH07_16830</name>
</gene>
<dbReference type="EMBL" id="JAPKNK010000007">
    <property type="protein sequence ID" value="MCX5570874.1"/>
    <property type="molecule type" value="Genomic_DNA"/>
</dbReference>
<evidence type="ECO:0000313" key="4">
    <source>
        <dbReference type="Proteomes" id="UP001144805"/>
    </source>
</evidence>
<evidence type="ECO:0000313" key="3">
    <source>
        <dbReference type="EMBL" id="MCX5570874.1"/>
    </source>
</evidence>
<keyword evidence="1" id="KW-0732">Signal</keyword>
<evidence type="ECO:0000259" key="2">
    <source>
        <dbReference type="PROSITE" id="PS50234"/>
    </source>
</evidence>
<dbReference type="RefSeq" id="WP_266339836.1">
    <property type="nucleotide sequence ID" value="NZ_JAPKNK010000007.1"/>
</dbReference>
<evidence type="ECO:0000256" key="1">
    <source>
        <dbReference type="SAM" id="SignalP"/>
    </source>
</evidence>
<name>A0A9X3ILP0_9HYPH</name>
<dbReference type="PROSITE" id="PS50234">
    <property type="entry name" value="VWFA"/>
    <property type="match status" value="1"/>
</dbReference>
<dbReference type="Pfam" id="PF13519">
    <property type="entry name" value="VWA_2"/>
    <property type="match status" value="1"/>
</dbReference>
<keyword evidence="4" id="KW-1185">Reference proteome</keyword>
<dbReference type="SMART" id="SM00327">
    <property type="entry name" value="VWA"/>
    <property type="match status" value="1"/>
</dbReference>
<sequence length="479" mass="49980">MIRGFLALPAALALLCATSVSVLADDVMLVLDASASMGGKLGRDRKIDLVADSVETAVADFPTEARIGVLAFGAKSKTSCSDAEVVLRPQRNNNDLAAAAAAKLQPRGKAPLAVAVERAANALDYKKERATVIVFVDKVEACDANPCVLAESLAKRAKDLTVEVIGLGLEDKDIESVACLAEMTGGKFINAKDGTDVAGGLAAALAAAKAPPPNLPAAHIEAPAKVIQSSVFDVAYDGPKAKGDRVQIVWPGLPAGSEIRSVLVAKDGKMRKLRAPAEPGTYEVRYYHPELNVVLATQSIDVEVQPTTVAVPEHVGAGAPFSVAWSGPAVASDAIEIAPELAETKLASLKVNKDGRALTFTAPIAAGRYEVRYRSAADNSVAARTVFTVDPPSASLNGPDSAKPGSQIKVDWKGPAARFDDVVIARADMPAGEHVTLARIRPDRPTVTLDVPSEAGSYELRYVAGDGTAIFARAPLTVR</sequence>
<dbReference type="AlphaFoldDB" id="A0A9X3ILP0"/>
<dbReference type="InterPro" id="IPR002035">
    <property type="entry name" value="VWF_A"/>
</dbReference>
<organism evidence="3 4">
    <name type="scientific">Kaistia nematophila</name>
    <dbReference type="NCBI Taxonomy" id="2994654"/>
    <lineage>
        <taxon>Bacteria</taxon>
        <taxon>Pseudomonadati</taxon>
        <taxon>Pseudomonadota</taxon>
        <taxon>Alphaproteobacteria</taxon>
        <taxon>Hyphomicrobiales</taxon>
        <taxon>Kaistiaceae</taxon>
        <taxon>Kaistia</taxon>
    </lineage>
</organism>
<feature type="signal peptide" evidence="1">
    <location>
        <begin position="1"/>
        <end position="24"/>
    </location>
</feature>
<protein>
    <submittedName>
        <fullName evidence="3">VWA domain-containing protein</fullName>
    </submittedName>
</protein>
<accession>A0A9X3ILP0</accession>
<dbReference type="Proteomes" id="UP001144805">
    <property type="component" value="Unassembled WGS sequence"/>
</dbReference>